<keyword evidence="2" id="KW-1185">Reference proteome</keyword>
<organism evidence="1 2">
    <name type="scientific">Affinibrenneria salicis</name>
    <dbReference type="NCBI Taxonomy" id="2590031"/>
    <lineage>
        <taxon>Bacteria</taxon>
        <taxon>Pseudomonadati</taxon>
        <taxon>Pseudomonadota</taxon>
        <taxon>Gammaproteobacteria</taxon>
        <taxon>Enterobacterales</taxon>
        <taxon>Pectobacteriaceae</taxon>
        <taxon>Affinibrenneria</taxon>
    </lineage>
</organism>
<dbReference type="RefSeq" id="WP_150434067.1">
    <property type="nucleotide sequence ID" value="NZ_VYKJ01000002.1"/>
</dbReference>
<protein>
    <submittedName>
        <fullName evidence="1">YkgJ family cysteine cluster protein</fullName>
    </submittedName>
</protein>
<dbReference type="EMBL" id="VYKJ01000002">
    <property type="protein sequence ID" value="KAA9001830.1"/>
    <property type="molecule type" value="Genomic_DNA"/>
</dbReference>
<comment type="caution">
    <text evidence="1">The sequence shown here is derived from an EMBL/GenBank/DDBJ whole genome shotgun (WGS) entry which is preliminary data.</text>
</comment>
<sequence length="143" mass="15483">MIDIDNPCISCGACCAWFRVSFYWAETRDGAGTVPPSLTEPLTPFLCCMKGTNSKTPRCEALQGEVGHATRCSIYHDRPSPCREFMQSGVNGLINAACDRARAHYDLPPLLILSSADKNLPSERVEPPAGGVLHADITGRMEG</sequence>
<dbReference type="InterPro" id="IPR005358">
    <property type="entry name" value="Puta_zinc/iron-chelating_dom"/>
</dbReference>
<dbReference type="OrthoDB" id="196483at2"/>
<dbReference type="Proteomes" id="UP000335415">
    <property type="component" value="Unassembled WGS sequence"/>
</dbReference>
<evidence type="ECO:0000313" key="2">
    <source>
        <dbReference type="Proteomes" id="UP000335415"/>
    </source>
</evidence>
<name>A0A5J5G480_9GAMM</name>
<accession>A0A5J5G480</accession>
<gene>
    <name evidence="1" type="ORF">FJU30_05955</name>
</gene>
<dbReference type="Pfam" id="PF03692">
    <property type="entry name" value="CxxCxxCC"/>
    <property type="match status" value="1"/>
</dbReference>
<evidence type="ECO:0000313" key="1">
    <source>
        <dbReference type="EMBL" id="KAA9001830.1"/>
    </source>
</evidence>
<reference evidence="1 2" key="1">
    <citation type="submission" date="2019-09" db="EMBL/GenBank/DDBJ databases">
        <authorList>
            <person name="Li Y."/>
        </authorList>
    </citation>
    <scope>NUCLEOTIDE SEQUENCE [LARGE SCALE GENOMIC DNA]</scope>
    <source>
        <strain evidence="1 2">L3-3HA</strain>
    </source>
</reference>
<proteinExistence type="predicted"/>
<dbReference type="AlphaFoldDB" id="A0A5J5G480"/>